<dbReference type="KEGG" id="mend:L6E24_12290"/>
<dbReference type="PROSITE" id="PS51257">
    <property type="entry name" value="PROKAR_LIPOPROTEIN"/>
    <property type="match status" value="1"/>
</dbReference>
<keyword evidence="3" id="KW-1185">Reference proteome</keyword>
<feature type="domain" description="DUF4097" evidence="1">
    <location>
        <begin position="46"/>
        <end position="267"/>
    </location>
</feature>
<reference evidence="2" key="1">
    <citation type="submission" date="2022-04" db="EMBL/GenBank/DDBJ databases">
        <title>Complete genome of Methanoplanus endosymbiosus DSM 3599.</title>
        <authorList>
            <person name="Chen S.-C."/>
            <person name="You Y.-T."/>
            <person name="Zhou Y.-Z."/>
            <person name="Lai M.-C."/>
        </authorList>
    </citation>
    <scope>NUCLEOTIDE SEQUENCE</scope>
    <source>
        <strain evidence="2">DSM 3599</strain>
    </source>
</reference>
<evidence type="ECO:0000313" key="3">
    <source>
        <dbReference type="Proteomes" id="UP001060368"/>
    </source>
</evidence>
<dbReference type="InterPro" id="IPR025164">
    <property type="entry name" value="Toastrack_DUF4097"/>
</dbReference>
<protein>
    <submittedName>
        <fullName evidence="2">DUF4097 domain-containing protein</fullName>
    </submittedName>
</protein>
<name>A0A9E7PL12_9EURY</name>
<dbReference type="AlphaFoldDB" id="A0A9E7PL12"/>
<dbReference type="GeneID" id="74308494"/>
<proteinExistence type="predicted"/>
<dbReference type="EMBL" id="CP096115">
    <property type="protein sequence ID" value="UUX92123.1"/>
    <property type="molecule type" value="Genomic_DNA"/>
</dbReference>
<accession>A0A9E7PL12</accession>
<gene>
    <name evidence="2" type="ORF">L6E24_12290</name>
</gene>
<dbReference type="Proteomes" id="UP001060368">
    <property type="component" value="Chromosome"/>
</dbReference>
<organism evidence="2 3">
    <name type="scientific">Methanoplanus endosymbiosus</name>
    <dbReference type="NCBI Taxonomy" id="33865"/>
    <lineage>
        <taxon>Archaea</taxon>
        <taxon>Methanobacteriati</taxon>
        <taxon>Methanobacteriota</taxon>
        <taxon>Stenosarchaea group</taxon>
        <taxon>Methanomicrobia</taxon>
        <taxon>Methanomicrobiales</taxon>
        <taxon>Methanomicrobiaceae</taxon>
        <taxon>Methanoplanus</taxon>
    </lineage>
</organism>
<sequence>MRKIITLLLLLAVVLTTAFSGCTATVPENEVTAQFNDEYEADSNTVLNVDNTDGDISVNSGEVDKITLKAIKRTYYGEDELNKVKITATGSGNEITVRTTYPEMTSPMVSVDMEITVPSGVTVNSVEVVNGDIRISNTKGDTSASCSNGEITMNNINGYVSAQADNGGINIRKTTGINDLEIVNGDIVTDIFDIKDDVTIKGVNGDITAFINPSLNAAIDIETAYGIVSANDIQLTLTGSEETHITGVLGNGGNKLTIGNTNGDVNLKKLSVN</sequence>
<dbReference type="RefSeq" id="WP_257742275.1">
    <property type="nucleotide sequence ID" value="NZ_CP096115.1"/>
</dbReference>
<dbReference type="Pfam" id="PF13349">
    <property type="entry name" value="DUF4097"/>
    <property type="match status" value="1"/>
</dbReference>
<evidence type="ECO:0000313" key="2">
    <source>
        <dbReference type="EMBL" id="UUX92123.1"/>
    </source>
</evidence>
<evidence type="ECO:0000259" key="1">
    <source>
        <dbReference type="Pfam" id="PF13349"/>
    </source>
</evidence>